<dbReference type="Pfam" id="PF11239">
    <property type="entry name" value="DUF3040"/>
    <property type="match status" value="1"/>
</dbReference>
<evidence type="ECO:0000256" key="2">
    <source>
        <dbReference type="SAM" id="Phobius"/>
    </source>
</evidence>
<dbReference type="InterPro" id="IPR021401">
    <property type="entry name" value="DUF3040"/>
</dbReference>
<dbReference type="OrthoDB" id="5244024at2"/>
<proteinExistence type="predicted"/>
<evidence type="ECO:0000313" key="3">
    <source>
        <dbReference type="EMBL" id="PFG35893.1"/>
    </source>
</evidence>
<keyword evidence="2" id="KW-1133">Transmembrane helix</keyword>
<protein>
    <recommendedName>
        <fullName evidence="5">DUF3040 family protein</fullName>
    </recommendedName>
</protein>
<comment type="caution">
    <text evidence="3">The sequence shown here is derived from an EMBL/GenBank/DDBJ whole genome shotgun (WGS) entry which is preliminary data.</text>
</comment>
<reference evidence="3 4" key="1">
    <citation type="submission" date="2017-10" db="EMBL/GenBank/DDBJ databases">
        <title>Sequencing the genomes of 1000 actinobacteria strains.</title>
        <authorList>
            <person name="Klenk H.-P."/>
        </authorList>
    </citation>
    <scope>NUCLEOTIDE SEQUENCE [LARGE SCALE GENOMIC DNA]</scope>
    <source>
        <strain evidence="3 4">DSM 21574</strain>
    </source>
</reference>
<feature type="transmembrane region" description="Helical" evidence="2">
    <location>
        <begin position="64"/>
        <end position="82"/>
    </location>
</feature>
<sequence length="131" mass="14156">MPLSEYEQRVLEQMEQQLYSEDPKLANAMSPTAPRSGIRFVLAGAGVIVGVVLLIVGVMTDLPAVGIIGFAVMFGGVAYALLRPTAKKGPLGTVDAHGKISKTPKAAKKRGSGDFMSRLEERWDRRRDEGL</sequence>
<dbReference type="EMBL" id="PDJH01000001">
    <property type="protein sequence ID" value="PFG35893.1"/>
    <property type="molecule type" value="Genomic_DNA"/>
</dbReference>
<gene>
    <name evidence="3" type="ORF">ATL41_0593</name>
</gene>
<feature type="compositionally biased region" description="Basic residues" evidence="1">
    <location>
        <begin position="99"/>
        <end position="110"/>
    </location>
</feature>
<keyword evidence="2" id="KW-0472">Membrane</keyword>
<evidence type="ECO:0000313" key="4">
    <source>
        <dbReference type="Proteomes" id="UP000221394"/>
    </source>
</evidence>
<dbReference type="AlphaFoldDB" id="A0A2A9EAP5"/>
<evidence type="ECO:0008006" key="5">
    <source>
        <dbReference type="Google" id="ProtNLM"/>
    </source>
</evidence>
<dbReference type="RefSeq" id="WP_098457131.1">
    <property type="nucleotide sequence ID" value="NZ_PDJH01000001.1"/>
</dbReference>
<name>A0A2A9EAP5_9MICO</name>
<keyword evidence="4" id="KW-1185">Reference proteome</keyword>
<evidence type="ECO:0000256" key="1">
    <source>
        <dbReference type="SAM" id="MobiDB-lite"/>
    </source>
</evidence>
<feature type="transmembrane region" description="Helical" evidence="2">
    <location>
        <begin position="38"/>
        <end position="58"/>
    </location>
</feature>
<feature type="compositionally biased region" description="Basic and acidic residues" evidence="1">
    <location>
        <begin position="117"/>
        <end position="131"/>
    </location>
</feature>
<dbReference type="Proteomes" id="UP000221394">
    <property type="component" value="Unassembled WGS sequence"/>
</dbReference>
<feature type="region of interest" description="Disordered" evidence="1">
    <location>
        <begin position="92"/>
        <end position="131"/>
    </location>
</feature>
<keyword evidence="2" id="KW-0812">Transmembrane</keyword>
<accession>A0A2A9EAP5</accession>
<organism evidence="3 4">
    <name type="scientific">Flavimobilis soli</name>
    <dbReference type="NCBI Taxonomy" id="442709"/>
    <lineage>
        <taxon>Bacteria</taxon>
        <taxon>Bacillati</taxon>
        <taxon>Actinomycetota</taxon>
        <taxon>Actinomycetes</taxon>
        <taxon>Micrococcales</taxon>
        <taxon>Jonesiaceae</taxon>
        <taxon>Flavimobilis</taxon>
    </lineage>
</organism>